<evidence type="ECO:0000313" key="2">
    <source>
        <dbReference type="Proteomes" id="UP000008148"/>
    </source>
</evidence>
<dbReference type="Proteomes" id="UP000008148">
    <property type="component" value="Chromosome"/>
</dbReference>
<gene>
    <name evidence="1" type="ordered locus">CKO_01730</name>
</gene>
<proteinExistence type="predicted"/>
<sequence length="56" mass="6370">MSSISGISLINNNQFNNDYYYQYCVWRQQVLILVANQASGECVEGKEARPSPRGWA</sequence>
<evidence type="ECO:0000313" key="1">
    <source>
        <dbReference type="EMBL" id="ABV12859.1"/>
    </source>
</evidence>
<reference evidence="1 2" key="1">
    <citation type="submission" date="2007-08" db="EMBL/GenBank/DDBJ databases">
        <authorList>
            <consortium name="The Citrobacter koseri Genome Sequencing Project"/>
            <person name="McClelland M."/>
            <person name="Sanderson E.K."/>
            <person name="Porwollik S."/>
            <person name="Spieth J."/>
            <person name="Clifton W.S."/>
            <person name="Latreille P."/>
            <person name="Courtney L."/>
            <person name="Wang C."/>
            <person name="Pepin K."/>
            <person name="Bhonagiri V."/>
            <person name="Nash W."/>
            <person name="Johnson M."/>
            <person name="Thiruvilangam P."/>
            <person name="Wilson R."/>
        </authorList>
    </citation>
    <scope>NUCLEOTIDE SEQUENCE [LARGE SCALE GENOMIC DNA]</scope>
    <source>
        <strain evidence="2">ATCC BAA-895 / CDC 4225-83 / SGSC4696</strain>
    </source>
</reference>
<dbReference type="EMBL" id="CP000822">
    <property type="protein sequence ID" value="ABV12859.1"/>
    <property type="molecule type" value="Genomic_DNA"/>
</dbReference>
<organism evidence="1 2">
    <name type="scientific">Citrobacter koseri (strain ATCC BAA-895 / CDC 4225-83 / SGSC4696)</name>
    <dbReference type="NCBI Taxonomy" id="290338"/>
    <lineage>
        <taxon>Bacteria</taxon>
        <taxon>Pseudomonadati</taxon>
        <taxon>Pseudomonadota</taxon>
        <taxon>Gammaproteobacteria</taxon>
        <taxon>Enterobacterales</taxon>
        <taxon>Enterobacteriaceae</taxon>
        <taxon>Citrobacter</taxon>
    </lineage>
</organism>
<name>A8AH95_CITK8</name>
<dbReference type="AlphaFoldDB" id="A8AH95"/>
<accession>A8AH95</accession>
<dbReference type="KEGG" id="cko:CKO_01730"/>
<protein>
    <submittedName>
        <fullName evidence="1">Uncharacterized protein</fullName>
    </submittedName>
</protein>
<dbReference type="HOGENOM" id="CLU_3005868_0_0_6"/>
<keyword evidence="2" id="KW-1185">Reference proteome</keyword>